<dbReference type="Proteomes" id="UP000823388">
    <property type="component" value="Chromosome 7K"/>
</dbReference>
<feature type="non-terminal residue" evidence="2">
    <location>
        <position position="1"/>
    </location>
</feature>
<dbReference type="EMBL" id="CM029049">
    <property type="protein sequence ID" value="KAG2574073.1"/>
    <property type="molecule type" value="Genomic_DNA"/>
</dbReference>
<evidence type="ECO:0000256" key="1">
    <source>
        <dbReference type="SAM" id="MobiDB-lite"/>
    </source>
</evidence>
<organism evidence="2 3">
    <name type="scientific">Panicum virgatum</name>
    <name type="common">Blackwell switchgrass</name>
    <dbReference type="NCBI Taxonomy" id="38727"/>
    <lineage>
        <taxon>Eukaryota</taxon>
        <taxon>Viridiplantae</taxon>
        <taxon>Streptophyta</taxon>
        <taxon>Embryophyta</taxon>
        <taxon>Tracheophyta</taxon>
        <taxon>Spermatophyta</taxon>
        <taxon>Magnoliopsida</taxon>
        <taxon>Liliopsida</taxon>
        <taxon>Poales</taxon>
        <taxon>Poaceae</taxon>
        <taxon>PACMAD clade</taxon>
        <taxon>Panicoideae</taxon>
        <taxon>Panicodae</taxon>
        <taxon>Paniceae</taxon>
        <taxon>Panicinae</taxon>
        <taxon>Panicum</taxon>
        <taxon>Panicum sect. Hiantes</taxon>
    </lineage>
</organism>
<gene>
    <name evidence="2" type="ORF">PVAP13_7KG326206</name>
</gene>
<protein>
    <submittedName>
        <fullName evidence="2">Uncharacterized protein</fullName>
    </submittedName>
</protein>
<proteinExistence type="predicted"/>
<comment type="caution">
    <text evidence="2">The sequence shown here is derived from an EMBL/GenBank/DDBJ whole genome shotgun (WGS) entry which is preliminary data.</text>
</comment>
<feature type="region of interest" description="Disordered" evidence="1">
    <location>
        <begin position="1"/>
        <end position="225"/>
    </location>
</feature>
<name>A0A8T0QK56_PANVG</name>
<evidence type="ECO:0000313" key="2">
    <source>
        <dbReference type="EMBL" id="KAG2574073.1"/>
    </source>
</evidence>
<dbReference type="AlphaFoldDB" id="A0A8T0QK56"/>
<evidence type="ECO:0000313" key="3">
    <source>
        <dbReference type="Proteomes" id="UP000823388"/>
    </source>
</evidence>
<reference evidence="2" key="1">
    <citation type="submission" date="2020-05" db="EMBL/GenBank/DDBJ databases">
        <title>WGS assembly of Panicum virgatum.</title>
        <authorList>
            <person name="Lovell J.T."/>
            <person name="Jenkins J."/>
            <person name="Shu S."/>
            <person name="Juenger T.E."/>
            <person name="Schmutz J."/>
        </authorList>
    </citation>
    <scope>NUCLEOTIDE SEQUENCE</scope>
    <source>
        <strain evidence="2">AP13</strain>
    </source>
</reference>
<accession>A0A8T0QK56</accession>
<sequence length="225" mass="24236">PRARSASPSPRHALALAPSNRPSGPTLQWHPGPRVGAPSPEWARSPHHPARFFSPLPAQQAARACSTTPSAHGLPRTPLSRPHGPLLMPALARSLSHASSPARPLRPHPTHAGLISSVPGLPRPRDAHPADSPVQRPAQLVSPTPTARPHLSAQHFPPQRPVSRSASHQRPNRRPTCQRPLSRAPTPCHLGPRCQRSRRSPTPRSSLTARPDPPVGVIFFPPPHN</sequence>
<keyword evidence="3" id="KW-1185">Reference proteome</keyword>